<evidence type="ECO:0000313" key="3">
    <source>
        <dbReference type="EMBL" id="HGT48521.1"/>
    </source>
</evidence>
<dbReference type="SUPFAM" id="SSF53756">
    <property type="entry name" value="UDP-Glycosyltransferase/glycogen phosphorylase"/>
    <property type="match status" value="1"/>
</dbReference>
<dbReference type="InterPro" id="IPR001296">
    <property type="entry name" value="Glyco_trans_1"/>
</dbReference>
<comment type="caution">
    <text evidence="3">The sequence shown here is derived from an EMBL/GenBank/DDBJ whole genome shotgun (WGS) entry which is preliminary data.</text>
</comment>
<feature type="domain" description="Glycosyl transferase family 1" evidence="1">
    <location>
        <begin position="175"/>
        <end position="340"/>
    </location>
</feature>
<feature type="domain" description="Glycosyltransferase subfamily 4-like N-terminal" evidence="2">
    <location>
        <begin position="2"/>
        <end position="143"/>
    </location>
</feature>
<dbReference type="PANTHER" id="PTHR45947">
    <property type="entry name" value="SULFOQUINOVOSYL TRANSFERASE SQD2"/>
    <property type="match status" value="1"/>
</dbReference>
<sequence>MLLLSNIEATHTQKWANSLVQRGIEVHLFGLVSDEPNGYNSKVNLIVEKIPASVKLQSDGSLQKSIYLKVLPKVKSIIKKNNPDLIHSHYASSYGLLGALSGFKPFIVSVWGNDIFDFPKKSFVHKRILKYVLKKADRIYSTSKIMADEANLYTDKKIRIIPFGVDTNVFKPFDVKKLFDEDTLVIGTVKSLSIKYGIEYLLEAFQLIKKKFSDKKIKLLLVGDGTLKTSLQRKANDLNINDDVLFYGSVPHDKVPGIYNMIDIAVFPSIWESFGVSNLEAAACEVPQVASNIGGFPEIIEDGVTGYLVKPKNPVAIAEKVTILINNESLRKKIGKAARKKVIDEFDWNKNVDQMISEYEQIMKARV</sequence>
<dbReference type="Gene3D" id="3.40.50.2000">
    <property type="entry name" value="Glycogen Phosphorylase B"/>
    <property type="match status" value="2"/>
</dbReference>
<dbReference type="EMBL" id="DSVI01000018">
    <property type="protein sequence ID" value="HGT48521.1"/>
    <property type="molecule type" value="Genomic_DNA"/>
</dbReference>
<gene>
    <name evidence="3" type="ORF">ENS56_10830</name>
</gene>
<keyword evidence="3" id="KW-0808">Transferase</keyword>
<organism evidence="3">
    <name type="scientific">Ignavibacterium album</name>
    <dbReference type="NCBI Taxonomy" id="591197"/>
    <lineage>
        <taxon>Bacteria</taxon>
        <taxon>Pseudomonadati</taxon>
        <taxon>Ignavibacteriota</taxon>
        <taxon>Ignavibacteria</taxon>
        <taxon>Ignavibacteriales</taxon>
        <taxon>Ignavibacteriaceae</taxon>
        <taxon>Ignavibacterium</taxon>
    </lineage>
</organism>
<accession>A0A832G766</accession>
<dbReference type="GO" id="GO:0016757">
    <property type="term" value="F:glycosyltransferase activity"/>
    <property type="evidence" value="ECO:0007669"/>
    <property type="project" value="InterPro"/>
</dbReference>
<evidence type="ECO:0000259" key="2">
    <source>
        <dbReference type="Pfam" id="PF13477"/>
    </source>
</evidence>
<proteinExistence type="predicted"/>
<dbReference type="AlphaFoldDB" id="A0A832G766"/>
<name>A0A832G766_9BACT</name>
<protein>
    <submittedName>
        <fullName evidence="3">Glycosyltransferase family 4 protein</fullName>
    </submittedName>
</protein>
<dbReference type="PANTHER" id="PTHR45947:SF3">
    <property type="entry name" value="SULFOQUINOVOSYL TRANSFERASE SQD2"/>
    <property type="match status" value="1"/>
</dbReference>
<dbReference type="Pfam" id="PF13477">
    <property type="entry name" value="Glyco_trans_4_2"/>
    <property type="match status" value="1"/>
</dbReference>
<evidence type="ECO:0000259" key="1">
    <source>
        <dbReference type="Pfam" id="PF00534"/>
    </source>
</evidence>
<dbReference type="Pfam" id="PF00534">
    <property type="entry name" value="Glycos_transf_1"/>
    <property type="match status" value="1"/>
</dbReference>
<dbReference type="InterPro" id="IPR028098">
    <property type="entry name" value="Glyco_trans_4-like_N"/>
</dbReference>
<reference evidence="3" key="1">
    <citation type="journal article" date="2020" name="mSystems">
        <title>Genome- and Community-Level Interaction Insights into Carbon Utilization and Element Cycling Functions of Hydrothermarchaeota in Hydrothermal Sediment.</title>
        <authorList>
            <person name="Zhou Z."/>
            <person name="Liu Y."/>
            <person name="Xu W."/>
            <person name="Pan J."/>
            <person name="Luo Z.H."/>
            <person name="Li M."/>
        </authorList>
    </citation>
    <scope>NUCLEOTIDE SEQUENCE [LARGE SCALE GENOMIC DNA]</scope>
    <source>
        <strain evidence="3">SpSt-500</strain>
    </source>
</reference>
<dbReference type="InterPro" id="IPR050194">
    <property type="entry name" value="Glycosyltransferase_grp1"/>
</dbReference>